<keyword evidence="2 4" id="KW-0238">DNA-binding</keyword>
<feature type="region of interest" description="Disordered" evidence="5">
    <location>
        <begin position="1"/>
        <end position="21"/>
    </location>
</feature>
<dbReference type="Pfam" id="PF16859">
    <property type="entry name" value="TetR_C_11"/>
    <property type="match status" value="1"/>
</dbReference>
<evidence type="ECO:0000259" key="6">
    <source>
        <dbReference type="PROSITE" id="PS50977"/>
    </source>
</evidence>
<feature type="DNA-binding region" description="H-T-H motif" evidence="4">
    <location>
        <begin position="52"/>
        <end position="71"/>
    </location>
</feature>
<dbReference type="EMBL" id="JYFN01000083">
    <property type="protein sequence ID" value="KJE19820.1"/>
    <property type="molecule type" value="Genomic_DNA"/>
</dbReference>
<comment type="caution">
    <text evidence="7">The sequence shown here is derived from an EMBL/GenBank/DDBJ whole genome shotgun (WGS) entry which is preliminary data.</text>
</comment>
<evidence type="ECO:0000256" key="4">
    <source>
        <dbReference type="PROSITE-ProRule" id="PRU00335"/>
    </source>
</evidence>
<organism evidence="7 8">
    <name type="scientific">Frankia torreyi</name>
    <dbReference type="NCBI Taxonomy" id="1856"/>
    <lineage>
        <taxon>Bacteria</taxon>
        <taxon>Bacillati</taxon>
        <taxon>Actinomycetota</taxon>
        <taxon>Actinomycetes</taxon>
        <taxon>Frankiales</taxon>
        <taxon>Frankiaceae</taxon>
        <taxon>Frankia</taxon>
    </lineage>
</organism>
<gene>
    <name evidence="7" type="ORF">FF36_05894</name>
</gene>
<reference evidence="7 8" key="2">
    <citation type="journal article" date="2016" name="Genome Announc.">
        <title>Permanent Draft Genome Sequences for Two Variants of Frankia sp. Strain CpI1, the First Frankia Strain Isolated from Root Nodules of Comptonia peregrina.</title>
        <authorList>
            <person name="Oshone R."/>
            <person name="Hurst S.G.IV."/>
            <person name="Abebe-Akele F."/>
            <person name="Simpson S."/>
            <person name="Morris K."/>
            <person name="Thomas W.K."/>
            <person name="Tisa L.S."/>
        </authorList>
    </citation>
    <scope>NUCLEOTIDE SEQUENCE [LARGE SCALE GENOMIC DNA]</scope>
    <source>
        <strain evidence="8">CpI1-S</strain>
    </source>
</reference>
<dbReference type="InterPro" id="IPR009057">
    <property type="entry name" value="Homeodomain-like_sf"/>
</dbReference>
<dbReference type="InterPro" id="IPR011075">
    <property type="entry name" value="TetR_C"/>
</dbReference>
<dbReference type="SUPFAM" id="SSF48498">
    <property type="entry name" value="Tetracyclin repressor-like, C-terminal domain"/>
    <property type="match status" value="1"/>
</dbReference>
<dbReference type="Gene3D" id="1.10.10.60">
    <property type="entry name" value="Homeodomain-like"/>
    <property type="match status" value="1"/>
</dbReference>
<dbReference type="AlphaFoldDB" id="A0A0D8B6V1"/>
<dbReference type="InterPro" id="IPR001647">
    <property type="entry name" value="HTH_TetR"/>
</dbReference>
<dbReference type="PANTHER" id="PTHR30055">
    <property type="entry name" value="HTH-TYPE TRANSCRIPTIONAL REGULATOR RUTR"/>
    <property type="match status" value="1"/>
</dbReference>
<evidence type="ECO:0000256" key="2">
    <source>
        <dbReference type="ARBA" id="ARBA00023125"/>
    </source>
</evidence>
<dbReference type="PANTHER" id="PTHR30055:SF148">
    <property type="entry name" value="TETR-FAMILY TRANSCRIPTIONAL REGULATOR"/>
    <property type="match status" value="1"/>
</dbReference>
<keyword evidence="1" id="KW-0805">Transcription regulation</keyword>
<name>A0A0D8B6V1_9ACTN</name>
<dbReference type="Pfam" id="PF00440">
    <property type="entry name" value="TetR_N"/>
    <property type="match status" value="1"/>
</dbReference>
<evidence type="ECO:0000313" key="8">
    <source>
        <dbReference type="Proteomes" id="UP000032545"/>
    </source>
</evidence>
<sequence>MGVVPADQQHAQVSQGPRAGAVATRRRGDALLGAIFDAVFDQLRTVGYANLTMDRVAAAAGTSKTVLYRRWAAKEDMIADALRHRLPTPGDIPLTGDLRADVHALLRCVQASFSSTRGTAFQLVSAEAGCGRPVVRQTIIDHVVEPCVQLIAEVLRRAAERGEIRPEAANELVAASGPAMLVQYSLIREPVVPDEFVASVVDQIVLPLTTRSAAAEHG</sequence>
<dbReference type="InterPro" id="IPR050109">
    <property type="entry name" value="HTH-type_TetR-like_transc_reg"/>
</dbReference>
<dbReference type="InterPro" id="IPR036271">
    <property type="entry name" value="Tet_transcr_reg_TetR-rel_C_sf"/>
</dbReference>
<dbReference type="SUPFAM" id="SSF46689">
    <property type="entry name" value="Homeodomain-like"/>
    <property type="match status" value="1"/>
</dbReference>
<dbReference type="Proteomes" id="UP000032545">
    <property type="component" value="Unassembled WGS sequence"/>
</dbReference>
<dbReference type="OrthoDB" id="9796019at2"/>
<evidence type="ECO:0000256" key="5">
    <source>
        <dbReference type="SAM" id="MobiDB-lite"/>
    </source>
</evidence>
<proteinExistence type="predicted"/>
<protein>
    <submittedName>
        <fullName evidence="7">Transcriptional regulator, TetR family</fullName>
    </submittedName>
</protein>
<dbReference type="GO" id="GO:0000976">
    <property type="term" value="F:transcription cis-regulatory region binding"/>
    <property type="evidence" value="ECO:0007669"/>
    <property type="project" value="TreeGrafter"/>
</dbReference>
<accession>A0A0D8B6V1</accession>
<dbReference type="GO" id="GO:0003700">
    <property type="term" value="F:DNA-binding transcription factor activity"/>
    <property type="evidence" value="ECO:0007669"/>
    <property type="project" value="TreeGrafter"/>
</dbReference>
<reference evidence="8" key="1">
    <citation type="submission" date="2015-02" db="EMBL/GenBank/DDBJ databases">
        <title>Draft Genome of Frankia sp. CpI1-S.</title>
        <authorList>
            <person name="Oshone R.T."/>
            <person name="Ngom M."/>
            <person name="Ghodhbane-Gtari F."/>
            <person name="Gtari M."/>
            <person name="Morris K."/>
            <person name="Thomas K."/>
            <person name="Sen A."/>
            <person name="Tisa L.S."/>
        </authorList>
    </citation>
    <scope>NUCLEOTIDE SEQUENCE [LARGE SCALE GENOMIC DNA]</scope>
    <source>
        <strain evidence="8">CpI1-S</strain>
    </source>
</reference>
<dbReference type="PROSITE" id="PS50977">
    <property type="entry name" value="HTH_TETR_2"/>
    <property type="match status" value="1"/>
</dbReference>
<evidence type="ECO:0000313" key="7">
    <source>
        <dbReference type="EMBL" id="KJE19820.1"/>
    </source>
</evidence>
<dbReference type="PATRIC" id="fig|1502723.3.peg.6685"/>
<evidence type="ECO:0000256" key="3">
    <source>
        <dbReference type="ARBA" id="ARBA00023163"/>
    </source>
</evidence>
<feature type="domain" description="HTH tetR-type" evidence="6">
    <location>
        <begin position="29"/>
        <end position="89"/>
    </location>
</feature>
<dbReference type="Gene3D" id="1.10.357.10">
    <property type="entry name" value="Tetracycline Repressor, domain 2"/>
    <property type="match status" value="1"/>
</dbReference>
<keyword evidence="3" id="KW-0804">Transcription</keyword>
<evidence type="ECO:0000256" key="1">
    <source>
        <dbReference type="ARBA" id="ARBA00023015"/>
    </source>
</evidence>
<keyword evidence="8" id="KW-1185">Reference proteome</keyword>